<dbReference type="PANTHER" id="PTHR38099:SF1">
    <property type="entry name" value="LARGE RIBOSOMAL RNA SUBUNIT ACCUMULATION PROTEIN YCED"/>
    <property type="match status" value="1"/>
</dbReference>
<evidence type="ECO:0000256" key="3">
    <source>
        <dbReference type="ARBA" id="ARBA00015716"/>
    </source>
</evidence>
<dbReference type="InterPro" id="IPR003772">
    <property type="entry name" value="YceD"/>
</dbReference>
<dbReference type="Pfam" id="PF02620">
    <property type="entry name" value="YceD"/>
    <property type="match status" value="1"/>
</dbReference>
<dbReference type="GO" id="GO:0005829">
    <property type="term" value="C:cytosol"/>
    <property type="evidence" value="ECO:0007669"/>
    <property type="project" value="TreeGrafter"/>
</dbReference>
<sequence>MSATLPEVLDAKRMIASRRIFEGSLPLASFERLQPFLDDAEGECRYRLEFDTDALGIRYLEIRVQASLPLRCQRTLQRFEFLVDAVQRLGLISNEADEAGLPEGYEPLLVDADAMVHPAQLVEDELILAVPVIPVAPGTEAVVLDVPPSADEKAAANPFAALSALKKDKQ</sequence>
<organism evidence="6 7">
    <name type="scientific">Alkalisalibacterium limincola</name>
    <dbReference type="NCBI Taxonomy" id="2699169"/>
    <lineage>
        <taxon>Bacteria</taxon>
        <taxon>Pseudomonadati</taxon>
        <taxon>Pseudomonadota</taxon>
        <taxon>Gammaproteobacteria</taxon>
        <taxon>Lysobacterales</taxon>
        <taxon>Lysobacteraceae</taxon>
        <taxon>Alkalisalibacterium</taxon>
    </lineage>
</organism>
<dbReference type="AlphaFoldDB" id="A0A5C8KYZ0"/>
<evidence type="ECO:0000256" key="2">
    <source>
        <dbReference type="ARBA" id="ARBA00010740"/>
    </source>
</evidence>
<dbReference type="Proteomes" id="UP000321248">
    <property type="component" value="Unassembled WGS sequence"/>
</dbReference>
<comment type="function">
    <text evidence="1">Plays a role in synthesis, processing and/or stability of 23S rRNA.</text>
</comment>
<accession>A0A5C8KYZ0</accession>
<comment type="caution">
    <text evidence="6">The sequence shown here is derived from an EMBL/GenBank/DDBJ whole genome shotgun (WGS) entry which is preliminary data.</text>
</comment>
<reference evidence="6 7" key="1">
    <citation type="submission" date="2019-08" db="EMBL/GenBank/DDBJ databases">
        <authorList>
            <person name="Karlyshev A.V."/>
        </authorList>
    </citation>
    <scope>NUCLEOTIDE SEQUENCE [LARGE SCALE GENOMIC DNA]</scope>
    <source>
        <strain evidence="6 7">Alg18-2.2</strain>
    </source>
</reference>
<dbReference type="OrthoDB" id="9786771at2"/>
<dbReference type="RefSeq" id="WP_147890728.1">
    <property type="nucleotide sequence ID" value="NZ_VRTS01000001.1"/>
</dbReference>
<evidence type="ECO:0000313" key="7">
    <source>
        <dbReference type="Proteomes" id="UP000321248"/>
    </source>
</evidence>
<comment type="similarity">
    <text evidence="2">Belongs to the DUF177 domain family.</text>
</comment>
<dbReference type="GO" id="GO:0042254">
    <property type="term" value="P:ribosome biogenesis"/>
    <property type="evidence" value="ECO:0007669"/>
    <property type="project" value="UniProtKB-KW"/>
</dbReference>
<evidence type="ECO:0000256" key="5">
    <source>
        <dbReference type="ARBA" id="ARBA00031841"/>
    </source>
</evidence>
<evidence type="ECO:0000256" key="1">
    <source>
        <dbReference type="ARBA" id="ARBA00002868"/>
    </source>
</evidence>
<keyword evidence="7" id="KW-1185">Reference proteome</keyword>
<gene>
    <name evidence="6" type="ORF">FU658_01960</name>
</gene>
<dbReference type="InterPro" id="IPR039255">
    <property type="entry name" value="YceD_bac"/>
</dbReference>
<protein>
    <recommendedName>
        <fullName evidence="3">Large ribosomal RNA subunit accumulation protein YceD</fullName>
    </recommendedName>
    <alternativeName>
        <fullName evidence="5">23S rRNA accumulation protein YceD</fullName>
    </alternativeName>
</protein>
<keyword evidence="4" id="KW-0690">Ribosome biogenesis</keyword>
<name>A0A5C8KYZ0_9GAMM</name>
<dbReference type="EMBL" id="VRTS01000001">
    <property type="protein sequence ID" value="TXK66056.1"/>
    <property type="molecule type" value="Genomic_DNA"/>
</dbReference>
<evidence type="ECO:0000256" key="4">
    <source>
        <dbReference type="ARBA" id="ARBA00022517"/>
    </source>
</evidence>
<dbReference type="PANTHER" id="PTHR38099">
    <property type="entry name" value="LARGE RIBOSOMAL RNA SUBUNIT ACCUMULATION PROTEIN YCED"/>
    <property type="match status" value="1"/>
</dbReference>
<evidence type="ECO:0000313" key="6">
    <source>
        <dbReference type="EMBL" id="TXK66056.1"/>
    </source>
</evidence>
<proteinExistence type="inferred from homology"/>